<dbReference type="SUPFAM" id="SSF54975">
    <property type="entry name" value="Acylphosphatase/BLUF domain-like"/>
    <property type="match status" value="1"/>
</dbReference>
<protein>
    <submittedName>
        <fullName evidence="2">BLUF domain-containing protein</fullName>
    </submittedName>
</protein>
<keyword evidence="3" id="KW-1185">Reference proteome</keyword>
<accession>A0ABU3TJ71</accession>
<dbReference type="PROSITE" id="PS50925">
    <property type="entry name" value="BLUF"/>
    <property type="match status" value="1"/>
</dbReference>
<dbReference type="Proteomes" id="UP001250698">
    <property type="component" value="Unassembled WGS sequence"/>
</dbReference>
<dbReference type="InterPro" id="IPR036046">
    <property type="entry name" value="Acylphosphatase-like_dom_sf"/>
</dbReference>
<dbReference type="RefSeq" id="WP_315998885.1">
    <property type="nucleotide sequence ID" value="NZ_JAWDJT010000008.1"/>
</dbReference>
<evidence type="ECO:0000259" key="1">
    <source>
        <dbReference type="PROSITE" id="PS50925"/>
    </source>
</evidence>
<evidence type="ECO:0000313" key="2">
    <source>
        <dbReference type="EMBL" id="MDU0371425.1"/>
    </source>
</evidence>
<evidence type="ECO:0000313" key="3">
    <source>
        <dbReference type="Proteomes" id="UP001250698"/>
    </source>
</evidence>
<proteinExistence type="predicted"/>
<feature type="domain" description="BLUF" evidence="1">
    <location>
        <begin position="3"/>
        <end position="94"/>
    </location>
</feature>
<organism evidence="2 3">
    <name type="scientific">Hymenobacter endophyticus</name>
    <dbReference type="NCBI Taxonomy" id="3076335"/>
    <lineage>
        <taxon>Bacteria</taxon>
        <taxon>Pseudomonadati</taxon>
        <taxon>Bacteroidota</taxon>
        <taxon>Cytophagia</taxon>
        <taxon>Cytophagales</taxon>
        <taxon>Hymenobacteraceae</taxon>
        <taxon>Hymenobacter</taxon>
    </lineage>
</organism>
<dbReference type="EMBL" id="JAWDJT010000008">
    <property type="protein sequence ID" value="MDU0371425.1"/>
    <property type="molecule type" value="Genomic_DNA"/>
</dbReference>
<dbReference type="SMART" id="SM01034">
    <property type="entry name" value="BLUF"/>
    <property type="match status" value="1"/>
</dbReference>
<comment type="caution">
    <text evidence="2">The sequence shown here is derived from an EMBL/GenBank/DDBJ whole genome shotgun (WGS) entry which is preliminary data.</text>
</comment>
<sequence length="138" mass="15549">MPLHHLIYLSTPTIAFTPPQLRELLRECRANNAKHELTGVLFYGKQHFMQLIEGEEQEVHALYNHLQHDTRHDNLIKIADKPIQARAFADWSMAFQCLDAGTAEAGIQDLESVVLSLPALAAADALLLETVRQRLLAE</sequence>
<name>A0ABU3TJ71_9BACT</name>
<gene>
    <name evidence="2" type="ORF">ROI90_13535</name>
</gene>
<dbReference type="Pfam" id="PF04940">
    <property type="entry name" value="BLUF"/>
    <property type="match status" value="1"/>
</dbReference>
<reference evidence="2 3" key="1">
    <citation type="submission" date="2023-10" db="EMBL/GenBank/DDBJ databases">
        <title>Hymenobacter endophyticus sp. nov., an isolate from the leaf tissues of wheat.</title>
        <authorList>
            <person name="Dai Y."/>
        </authorList>
    </citation>
    <scope>NUCLEOTIDE SEQUENCE [LARGE SCALE GENOMIC DNA]</scope>
    <source>
        <strain evidence="2 3">ZK17L-C2</strain>
    </source>
</reference>
<dbReference type="InterPro" id="IPR007024">
    <property type="entry name" value="BLUF_domain"/>
</dbReference>
<dbReference type="Gene3D" id="3.30.70.100">
    <property type="match status" value="1"/>
</dbReference>